<sequence length="49" mass="5403">MRTSILRTWCFEAPARGPLPAPPEHDALDQAMRRSGPADLTEPEPDKSS</sequence>
<evidence type="ECO:0000256" key="1">
    <source>
        <dbReference type="SAM" id="MobiDB-lite"/>
    </source>
</evidence>
<proteinExistence type="predicted"/>
<feature type="compositionally biased region" description="Basic and acidic residues" evidence="1">
    <location>
        <begin position="23"/>
        <end position="32"/>
    </location>
</feature>
<keyword evidence="3" id="KW-1185">Reference proteome</keyword>
<dbReference type="Proteomes" id="UP000572907">
    <property type="component" value="Unassembled WGS sequence"/>
</dbReference>
<dbReference type="EMBL" id="JACHXE010000011">
    <property type="protein sequence ID" value="MBB3080973.1"/>
    <property type="molecule type" value="Genomic_DNA"/>
</dbReference>
<protein>
    <submittedName>
        <fullName evidence="2">Uncharacterized protein</fullName>
    </submittedName>
</protein>
<feature type="region of interest" description="Disordered" evidence="1">
    <location>
        <begin position="14"/>
        <end position="49"/>
    </location>
</feature>
<reference evidence="2 3" key="1">
    <citation type="submission" date="2020-08" db="EMBL/GenBank/DDBJ databases">
        <title>Genomic Encyclopedia of Type Strains, Phase III (KMG-III): the genomes of soil and plant-associated and newly described type strains.</title>
        <authorList>
            <person name="Whitman W."/>
        </authorList>
    </citation>
    <scope>NUCLEOTIDE SEQUENCE [LARGE SCALE GENOMIC DNA]</scope>
    <source>
        <strain evidence="2 3">CECT 3237</strain>
    </source>
</reference>
<dbReference type="RefSeq" id="WP_229845582.1">
    <property type="nucleotide sequence ID" value="NZ_BMUP01000010.1"/>
</dbReference>
<evidence type="ECO:0000313" key="3">
    <source>
        <dbReference type="Proteomes" id="UP000572907"/>
    </source>
</evidence>
<gene>
    <name evidence="2" type="ORF">FHS41_007527</name>
</gene>
<dbReference type="AlphaFoldDB" id="A0A7W5F5U0"/>
<name>A0A7W5F5U0_9ACTN</name>
<evidence type="ECO:0000313" key="2">
    <source>
        <dbReference type="EMBL" id="MBB3080973.1"/>
    </source>
</evidence>
<comment type="caution">
    <text evidence="2">The sequence shown here is derived from an EMBL/GenBank/DDBJ whole genome shotgun (WGS) entry which is preliminary data.</text>
</comment>
<accession>A0A7W5F5U0</accession>
<organism evidence="2 3">
    <name type="scientific">Streptomyces violarus</name>
    <dbReference type="NCBI Taxonomy" id="67380"/>
    <lineage>
        <taxon>Bacteria</taxon>
        <taxon>Bacillati</taxon>
        <taxon>Actinomycetota</taxon>
        <taxon>Actinomycetes</taxon>
        <taxon>Kitasatosporales</taxon>
        <taxon>Streptomycetaceae</taxon>
        <taxon>Streptomyces</taxon>
    </lineage>
</organism>